<sequence>MNTDTPTMEERILDAVRGTLIDIIRDTTTHPGLTHPLSEGTRDEIRHCLNLITARQVEIAEAAGRPMNERPFYVDSKSCAEGAKGE</sequence>
<dbReference type="EMBL" id="CAADEY010000023">
    <property type="protein sequence ID" value="VFJ48909.1"/>
    <property type="molecule type" value="Genomic_DNA"/>
</dbReference>
<gene>
    <name evidence="1" type="ORF">BECKDK2373C_GA0170839_102322</name>
</gene>
<accession>A0A450S9X9</accession>
<protein>
    <recommendedName>
        <fullName evidence="2">Segregation and condensation protein A</fullName>
    </recommendedName>
</protein>
<name>A0A450S9X9_9GAMM</name>
<dbReference type="AlphaFoldDB" id="A0A450S9X9"/>
<reference evidence="1" key="1">
    <citation type="submission" date="2019-02" db="EMBL/GenBank/DDBJ databases">
        <authorList>
            <person name="Gruber-Vodicka R. H."/>
            <person name="Seah K. B. B."/>
        </authorList>
    </citation>
    <scope>NUCLEOTIDE SEQUENCE</scope>
    <source>
        <strain evidence="1">BECK_DK161</strain>
    </source>
</reference>
<proteinExistence type="predicted"/>
<organism evidence="1">
    <name type="scientific">Candidatus Kentrum sp. DK</name>
    <dbReference type="NCBI Taxonomy" id="2126562"/>
    <lineage>
        <taxon>Bacteria</taxon>
        <taxon>Pseudomonadati</taxon>
        <taxon>Pseudomonadota</taxon>
        <taxon>Gammaproteobacteria</taxon>
        <taxon>Candidatus Kentrum</taxon>
    </lineage>
</organism>
<evidence type="ECO:0000313" key="1">
    <source>
        <dbReference type="EMBL" id="VFJ48909.1"/>
    </source>
</evidence>
<evidence type="ECO:0008006" key="2">
    <source>
        <dbReference type="Google" id="ProtNLM"/>
    </source>
</evidence>